<comment type="caution">
    <text evidence="4">The sequence shown here is derived from an EMBL/GenBank/DDBJ whole genome shotgun (WGS) entry which is preliminary data.</text>
</comment>
<name>A0A328VFD7_9CHLR</name>
<dbReference type="OrthoDB" id="166524at2"/>
<evidence type="ECO:0000313" key="5">
    <source>
        <dbReference type="Proteomes" id="UP000248706"/>
    </source>
</evidence>
<comment type="subunit">
    <text evidence="2">Monomer. Interacts with PqqE.</text>
</comment>
<dbReference type="EMBL" id="MCIF01000002">
    <property type="protein sequence ID" value="RAQ95541.1"/>
    <property type="molecule type" value="Genomic_DNA"/>
</dbReference>
<evidence type="ECO:0000256" key="1">
    <source>
        <dbReference type="ARBA" id="ARBA00004886"/>
    </source>
</evidence>
<reference evidence="4 5" key="1">
    <citation type="submission" date="2016-08" db="EMBL/GenBank/DDBJ databases">
        <title>Analysis of Carbohydrate Active Enzymes in Thermogemmatispora T81 Reveals Carbohydrate Degradation Ability.</title>
        <authorList>
            <person name="Tomazini A."/>
            <person name="Lal S."/>
            <person name="Stott M."/>
            <person name="Henrissat B."/>
            <person name="Polikarpov I."/>
            <person name="Sparling R."/>
            <person name="Levin D.B."/>
        </authorList>
    </citation>
    <scope>NUCLEOTIDE SEQUENCE [LARGE SCALE GENOMIC DNA]</scope>
    <source>
        <strain evidence="4 5">T81</strain>
    </source>
</reference>
<sequence length="101" mass="11560">MSTPGEGSFPPPKVLRPRLLPRARLEIDRLSQRPILLYPEGVMMLNETAAAILQLCNGEYTLADILRELANRYEASPEQLQDDVYEYLCSLRDQNLVAWLE</sequence>
<keyword evidence="3" id="KW-0884">PQQ biosynthesis</keyword>
<dbReference type="Pfam" id="PF05402">
    <property type="entry name" value="PqqD"/>
    <property type="match status" value="1"/>
</dbReference>
<dbReference type="NCBIfam" id="TIGR03859">
    <property type="entry name" value="PQQ_PqqD"/>
    <property type="match status" value="1"/>
</dbReference>
<dbReference type="InterPro" id="IPR022479">
    <property type="entry name" value="PqqD_bac"/>
</dbReference>
<dbReference type="GO" id="GO:0048038">
    <property type="term" value="F:quinone binding"/>
    <property type="evidence" value="ECO:0007669"/>
    <property type="project" value="InterPro"/>
</dbReference>
<gene>
    <name evidence="4" type="ORF">A4R35_08335</name>
</gene>
<dbReference type="Proteomes" id="UP000248706">
    <property type="component" value="Unassembled WGS sequence"/>
</dbReference>
<dbReference type="InterPro" id="IPR008792">
    <property type="entry name" value="PQQD"/>
</dbReference>
<proteinExistence type="predicted"/>
<evidence type="ECO:0000256" key="3">
    <source>
        <dbReference type="ARBA" id="ARBA00022905"/>
    </source>
</evidence>
<evidence type="ECO:0000256" key="2">
    <source>
        <dbReference type="ARBA" id="ARBA00011741"/>
    </source>
</evidence>
<organism evidence="4 5">
    <name type="scientific">Thermogemmatispora tikiterensis</name>
    <dbReference type="NCBI Taxonomy" id="1825093"/>
    <lineage>
        <taxon>Bacteria</taxon>
        <taxon>Bacillati</taxon>
        <taxon>Chloroflexota</taxon>
        <taxon>Ktedonobacteria</taxon>
        <taxon>Thermogemmatisporales</taxon>
        <taxon>Thermogemmatisporaceae</taxon>
        <taxon>Thermogemmatispora</taxon>
    </lineage>
</organism>
<dbReference type="Gene3D" id="1.10.10.1150">
    <property type="entry name" value="Coenzyme PQQ synthesis protein D (PqqD)"/>
    <property type="match status" value="1"/>
</dbReference>
<dbReference type="GO" id="GO:0018189">
    <property type="term" value="P:pyrroloquinoline quinone biosynthetic process"/>
    <property type="evidence" value="ECO:0007669"/>
    <property type="project" value="UniProtKB-UniPathway"/>
</dbReference>
<comment type="pathway">
    <text evidence="1">Cofactor biosynthesis; pyrroloquinoline quinone biosynthesis.</text>
</comment>
<dbReference type="AlphaFoldDB" id="A0A328VFD7"/>
<dbReference type="UniPathway" id="UPA00539"/>
<evidence type="ECO:0000313" key="4">
    <source>
        <dbReference type="EMBL" id="RAQ95541.1"/>
    </source>
</evidence>
<dbReference type="RefSeq" id="WP_112428362.1">
    <property type="nucleotide sequence ID" value="NZ_MCIF01000002.1"/>
</dbReference>
<dbReference type="InterPro" id="IPR041881">
    <property type="entry name" value="PqqD_sf"/>
</dbReference>
<accession>A0A328VFD7</accession>
<keyword evidence="5" id="KW-1185">Reference proteome</keyword>
<protein>
    <submittedName>
        <fullName evidence="4">Pyrroloquinoline quinone biosynthesis protein PqqD</fullName>
    </submittedName>
</protein>